<keyword evidence="2" id="KW-1133">Transmembrane helix</keyword>
<keyword evidence="2" id="KW-0812">Transmembrane</keyword>
<gene>
    <name evidence="3" type="ORF">DFO67_11565</name>
</gene>
<evidence type="ECO:0000256" key="2">
    <source>
        <dbReference type="SAM" id="Phobius"/>
    </source>
</evidence>
<reference evidence="3 4" key="1">
    <citation type="submission" date="2019-03" db="EMBL/GenBank/DDBJ databases">
        <title>Freshwater and sediment microbial communities from various areas in North America, analyzing microbe dynamics in response to fracking.</title>
        <authorList>
            <person name="Lamendella R."/>
        </authorList>
    </citation>
    <scope>NUCLEOTIDE SEQUENCE [LARGE SCALE GENOMIC DNA]</scope>
    <source>
        <strain evidence="3 4">6_TX</strain>
    </source>
</reference>
<protein>
    <submittedName>
        <fullName evidence="3">Uncharacterized protein</fullName>
    </submittedName>
</protein>
<dbReference type="RefSeq" id="WP_134019365.1">
    <property type="nucleotide sequence ID" value="NZ_SOEC01000015.1"/>
</dbReference>
<sequence>MPHEAMTARESFTDNSSNATAPETAEDKTTHKGGPGINAWHVLLIGFLIAIFAMGYLLNKRLEAVEVAARNANPPMVIIDFAKLVQQYPEGASAEEVNALMQQTNQAIFALQETGMVVLDSSAVMVAPPEMYLSPEMLMGATGQEIPNDSQ</sequence>
<name>A0A4R8FKL6_9GAMM</name>
<evidence type="ECO:0000256" key="1">
    <source>
        <dbReference type="SAM" id="MobiDB-lite"/>
    </source>
</evidence>
<dbReference type="EMBL" id="SOEC01000015">
    <property type="protein sequence ID" value="TDX26800.1"/>
    <property type="molecule type" value="Genomic_DNA"/>
</dbReference>
<comment type="caution">
    <text evidence="3">The sequence shown here is derived from an EMBL/GenBank/DDBJ whole genome shotgun (WGS) entry which is preliminary data.</text>
</comment>
<dbReference type="OrthoDB" id="6385587at2"/>
<evidence type="ECO:0000313" key="3">
    <source>
        <dbReference type="EMBL" id="TDX26800.1"/>
    </source>
</evidence>
<feature type="region of interest" description="Disordered" evidence="1">
    <location>
        <begin position="1"/>
        <end position="32"/>
    </location>
</feature>
<proteinExistence type="predicted"/>
<feature type="transmembrane region" description="Helical" evidence="2">
    <location>
        <begin position="39"/>
        <end position="58"/>
    </location>
</feature>
<keyword evidence="2" id="KW-0472">Membrane</keyword>
<dbReference type="AlphaFoldDB" id="A0A4R8FKL6"/>
<evidence type="ECO:0000313" key="4">
    <source>
        <dbReference type="Proteomes" id="UP000294489"/>
    </source>
</evidence>
<accession>A0A4R8FKL6</accession>
<dbReference type="Proteomes" id="UP000294489">
    <property type="component" value="Unassembled WGS sequence"/>
</dbReference>
<organism evidence="3 4">
    <name type="scientific">Modicisalibacter xianhensis</name>
    <dbReference type="NCBI Taxonomy" id="442341"/>
    <lineage>
        <taxon>Bacteria</taxon>
        <taxon>Pseudomonadati</taxon>
        <taxon>Pseudomonadota</taxon>
        <taxon>Gammaproteobacteria</taxon>
        <taxon>Oceanospirillales</taxon>
        <taxon>Halomonadaceae</taxon>
        <taxon>Modicisalibacter</taxon>
    </lineage>
</organism>